<dbReference type="Proteomes" id="UP001154078">
    <property type="component" value="Chromosome 5"/>
</dbReference>
<dbReference type="InterPro" id="IPR005552">
    <property type="entry name" value="Scramblase"/>
</dbReference>
<evidence type="ECO:0000256" key="2">
    <source>
        <dbReference type="RuleBase" id="RU363116"/>
    </source>
</evidence>
<dbReference type="GO" id="GO:0005886">
    <property type="term" value="C:plasma membrane"/>
    <property type="evidence" value="ECO:0007669"/>
    <property type="project" value="TreeGrafter"/>
</dbReference>
<comment type="function">
    <text evidence="2">May mediate accelerated ATP-independent bidirectional transbilayer migration of phospholipids upon binding calcium ions that results in a loss of phospholipid asymmetry in the plasma membrane.</text>
</comment>
<accession>A0A9P0FIW4</accession>
<name>A0A9P0FIW4_BRAAE</name>
<comment type="cofactor">
    <cofactor evidence="2">
        <name>Ca(2+)</name>
        <dbReference type="ChEBI" id="CHEBI:29108"/>
    </cofactor>
</comment>
<keyword evidence="2" id="KW-0449">Lipoprotein</keyword>
<dbReference type="Pfam" id="PF03803">
    <property type="entry name" value="Scramblase"/>
    <property type="match status" value="1"/>
</dbReference>
<gene>
    <name evidence="3" type="ORF">MELIAE_LOCUS8791</name>
</gene>
<organism evidence="3 4">
    <name type="scientific">Brassicogethes aeneus</name>
    <name type="common">Rape pollen beetle</name>
    <name type="synonym">Meligethes aeneus</name>
    <dbReference type="NCBI Taxonomy" id="1431903"/>
    <lineage>
        <taxon>Eukaryota</taxon>
        <taxon>Metazoa</taxon>
        <taxon>Ecdysozoa</taxon>
        <taxon>Arthropoda</taxon>
        <taxon>Hexapoda</taxon>
        <taxon>Insecta</taxon>
        <taxon>Pterygota</taxon>
        <taxon>Neoptera</taxon>
        <taxon>Endopterygota</taxon>
        <taxon>Coleoptera</taxon>
        <taxon>Polyphaga</taxon>
        <taxon>Cucujiformia</taxon>
        <taxon>Nitidulidae</taxon>
        <taxon>Meligethinae</taxon>
        <taxon>Brassicogethes</taxon>
    </lineage>
</organism>
<evidence type="ECO:0000313" key="4">
    <source>
        <dbReference type="Proteomes" id="UP001154078"/>
    </source>
</evidence>
<comment type="similarity">
    <text evidence="1 2">Belongs to the phospholipid scramblase family.</text>
</comment>
<dbReference type="InterPro" id="IPR025659">
    <property type="entry name" value="Tubby-like_C"/>
</dbReference>
<dbReference type="OrthoDB" id="191150at2759"/>
<keyword evidence="4" id="KW-1185">Reference proteome</keyword>
<proteinExistence type="inferred from homology"/>
<dbReference type="PANTHER" id="PTHR23248">
    <property type="entry name" value="PHOSPHOLIPID SCRAMBLASE-RELATED"/>
    <property type="match status" value="1"/>
</dbReference>
<dbReference type="GO" id="GO:0017128">
    <property type="term" value="F:phospholipid scramblase activity"/>
    <property type="evidence" value="ECO:0007669"/>
    <property type="project" value="InterPro"/>
</dbReference>
<protein>
    <recommendedName>
        <fullName evidence="2">Phospholipid scramblase</fullName>
    </recommendedName>
</protein>
<dbReference type="PANTHER" id="PTHR23248:SF9">
    <property type="entry name" value="PHOSPHOLIPID SCRAMBLASE"/>
    <property type="match status" value="1"/>
</dbReference>
<dbReference type="EMBL" id="OV121136">
    <property type="protein sequence ID" value="CAH0558284.1"/>
    <property type="molecule type" value="Genomic_DNA"/>
</dbReference>
<keyword evidence="2" id="KW-0564">Palmitate</keyword>
<keyword evidence="2" id="KW-0106">Calcium</keyword>
<evidence type="ECO:0000256" key="1">
    <source>
        <dbReference type="ARBA" id="ARBA00005350"/>
    </source>
</evidence>
<reference evidence="3" key="1">
    <citation type="submission" date="2021-12" db="EMBL/GenBank/DDBJ databases">
        <authorList>
            <person name="King R."/>
        </authorList>
    </citation>
    <scope>NUCLEOTIDE SEQUENCE</scope>
</reference>
<sequence>MEVSSPPGNIVGRVDEEWSIFLPKYAVKNASGETVLRIEGPWFRMSCCDDVEFKITSADGSVQLGKISKQWSGLLKEMFTDADNFGITFPMNLDIG</sequence>
<dbReference type="AlphaFoldDB" id="A0A9P0FIW4"/>
<dbReference type="SUPFAM" id="SSF54518">
    <property type="entry name" value="Tubby C-terminal domain-like"/>
    <property type="match status" value="1"/>
</dbReference>
<evidence type="ECO:0000313" key="3">
    <source>
        <dbReference type="EMBL" id="CAH0558284.1"/>
    </source>
</evidence>